<keyword evidence="1 2" id="KW-0694">RNA-binding</keyword>
<dbReference type="PANTHER" id="PTHR47640:SF11">
    <property type="entry name" value="RNA-BINDING PROTEIN 42"/>
    <property type="match status" value="1"/>
</dbReference>
<accession>A0A196SLK4</accession>
<sequence length="216" mass="24596">MDGDDDLLKNFFAEIDKLPTPSAETPAEKKEVDDIVKTTGFVECSDPIVSEAKLVAPKKPKVETAYIPPVSLFSLQFKYSFAEVDPEEKKKERLNKFYDNEVANLKKSRVFKRRENGETLADWNTSDFRLFVGNLGREVTTEILSNLFRQRYPSFTMCRVVENKLGKGSKGYGFVAFSDPLEGIKAMKEMNGKLCGSRPMKIQKSDWEKKNVKEIS</sequence>
<evidence type="ECO:0000259" key="3">
    <source>
        <dbReference type="PROSITE" id="PS50102"/>
    </source>
</evidence>
<reference evidence="4 5" key="1">
    <citation type="submission" date="2016-05" db="EMBL/GenBank/DDBJ databases">
        <title>Nuclear genome of Blastocystis sp. subtype 1 NandII.</title>
        <authorList>
            <person name="Gentekaki E."/>
            <person name="Curtis B."/>
            <person name="Stairs C."/>
            <person name="Eme L."/>
            <person name="Herman E."/>
            <person name="Klimes V."/>
            <person name="Arias M.C."/>
            <person name="Elias M."/>
            <person name="Hilliou F."/>
            <person name="Klute M."/>
            <person name="Malik S.-B."/>
            <person name="Pightling A."/>
            <person name="Rachubinski R."/>
            <person name="Salas D."/>
            <person name="Schlacht A."/>
            <person name="Suga H."/>
            <person name="Archibald J."/>
            <person name="Ball S.G."/>
            <person name="Clark G."/>
            <person name="Dacks J."/>
            <person name="Van Der Giezen M."/>
            <person name="Tsaousis A."/>
            <person name="Roger A."/>
        </authorList>
    </citation>
    <scope>NUCLEOTIDE SEQUENCE [LARGE SCALE GENOMIC DNA]</scope>
    <source>
        <strain evidence="5">ATCC 50177 / NandII</strain>
    </source>
</reference>
<evidence type="ECO:0000313" key="5">
    <source>
        <dbReference type="Proteomes" id="UP000078348"/>
    </source>
</evidence>
<proteinExistence type="predicted"/>
<name>A0A196SLK4_BLAHN</name>
<dbReference type="OrthoDB" id="1749473at2759"/>
<comment type="caution">
    <text evidence="4">The sequence shown here is derived from an EMBL/GenBank/DDBJ whole genome shotgun (WGS) entry which is preliminary data.</text>
</comment>
<dbReference type="STRING" id="478820.A0A196SLK4"/>
<dbReference type="Gene3D" id="3.30.70.330">
    <property type="match status" value="1"/>
</dbReference>
<dbReference type="SMART" id="SM00360">
    <property type="entry name" value="RRM"/>
    <property type="match status" value="1"/>
</dbReference>
<protein>
    <submittedName>
        <fullName evidence="4">RNA-binding protein</fullName>
    </submittedName>
</protein>
<dbReference type="InterPro" id="IPR000504">
    <property type="entry name" value="RRM_dom"/>
</dbReference>
<dbReference type="PROSITE" id="PS50102">
    <property type="entry name" value="RRM"/>
    <property type="match status" value="1"/>
</dbReference>
<evidence type="ECO:0000256" key="1">
    <source>
        <dbReference type="ARBA" id="ARBA00022884"/>
    </source>
</evidence>
<dbReference type="InterPro" id="IPR012677">
    <property type="entry name" value="Nucleotide-bd_a/b_plait_sf"/>
</dbReference>
<dbReference type="InterPro" id="IPR035979">
    <property type="entry name" value="RBD_domain_sf"/>
</dbReference>
<evidence type="ECO:0000313" key="4">
    <source>
        <dbReference type="EMBL" id="OAO17933.1"/>
    </source>
</evidence>
<dbReference type="EMBL" id="LXWW01000012">
    <property type="protein sequence ID" value="OAO17933.1"/>
    <property type="molecule type" value="Genomic_DNA"/>
</dbReference>
<dbReference type="Pfam" id="PF00076">
    <property type="entry name" value="RRM_1"/>
    <property type="match status" value="1"/>
</dbReference>
<dbReference type="AlphaFoldDB" id="A0A196SLK4"/>
<keyword evidence="5" id="KW-1185">Reference proteome</keyword>
<dbReference type="SUPFAM" id="SSF54928">
    <property type="entry name" value="RNA-binding domain, RBD"/>
    <property type="match status" value="1"/>
</dbReference>
<feature type="domain" description="RRM" evidence="3">
    <location>
        <begin position="128"/>
        <end position="207"/>
    </location>
</feature>
<gene>
    <name evidence="4" type="ORF">AV274_0266</name>
</gene>
<dbReference type="PANTHER" id="PTHR47640">
    <property type="entry name" value="TRNA SELENOCYSTEINE 1-ASSOCIATED PROTEIN 1-RELATED-RELATED"/>
    <property type="match status" value="1"/>
</dbReference>
<dbReference type="GO" id="GO:0003729">
    <property type="term" value="F:mRNA binding"/>
    <property type="evidence" value="ECO:0007669"/>
    <property type="project" value="InterPro"/>
</dbReference>
<dbReference type="Proteomes" id="UP000078348">
    <property type="component" value="Unassembled WGS sequence"/>
</dbReference>
<organism evidence="4 5">
    <name type="scientific">Blastocystis sp. subtype 1 (strain ATCC 50177 / NandII)</name>
    <dbReference type="NCBI Taxonomy" id="478820"/>
    <lineage>
        <taxon>Eukaryota</taxon>
        <taxon>Sar</taxon>
        <taxon>Stramenopiles</taxon>
        <taxon>Bigyra</taxon>
        <taxon>Opalozoa</taxon>
        <taxon>Opalinata</taxon>
        <taxon>Blastocystidae</taxon>
        <taxon>Blastocystis</taxon>
    </lineage>
</organism>
<dbReference type="InterPro" id="IPR050825">
    <property type="entry name" value="RBM42_RBP45_47-like"/>
</dbReference>
<evidence type="ECO:0000256" key="2">
    <source>
        <dbReference type="PROSITE-ProRule" id="PRU00176"/>
    </source>
</evidence>